<name>A0A6S6UEF0_9BACT</name>
<sequence>QEEVTVENLMQEYHETNRNIFSQKAEELKEYLGHGSSENVAKVLEG</sequence>
<protein>
    <submittedName>
        <fullName evidence="1">Uncharacterized protein</fullName>
    </submittedName>
</protein>
<proteinExistence type="predicted"/>
<evidence type="ECO:0000313" key="1">
    <source>
        <dbReference type="EMBL" id="CAA6827313.1"/>
    </source>
</evidence>
<feature type="non-terminal residue" evidence="1">
    <location>
        <position position="1"/>
    </location>
</feature>
<dbReference type="EMBL" id="CACVAR010000419">
    <property type="protein sequence ID" value="CAA6827313.1"/>
    <property type="molecule type" value="Genomic_DNA"/>
</dbReference>
<gene>
    <name evidence="1" type="ORF">HELGO_WM66628</name>
</gene>
<organism evidence="1">
    <name type="scientific">uncultured Sulfurovum sp</name>
    <dbReference type="NCBI Taxonomy" id="269237"/>
    <lineage>
        <taxon>Bacteria</taxon>
        <taxon>Pseudomonadati</taxon>
        <taxon>Campylobacterota</taxon>
        <taxon>Epsilonproteobacteria</taxon>
        <taxon>Campylobacterales</taxon>
        <taxon>Sulfurovaceae</taxon>
        <taxon>Sulfurovum</taxon>
        <taxon>environmental samples</taxon>
    </lineage>
</organism>
<accession>A0A6S6UEF0</accession>
<dbReference type="AlphaFoldDB" id="A0A6S6UEF0"/>
<reference evidence="1" key="1">
    <citation type="submission" date="2020-01" db="EMBL/GenBank/DDBJ databases">
        <authorList>
            <person name="Meier V. D."/>
            <person name="Meier V D."/>
        </authorList>
    </citation>
    <scope>NUCLEOTIDE SEQUENCE</scope>
    <source>
        <strain evidence="1">HLG_WM_MAG_03</strain>
    </source>
</reference>